<evidence type="ECO:0000313" key="2">
    <source>
        <dbReference type="EMBL" id="MXU84886.1"/>
    </source>
</evidence>
<feature type="region of interest" description="Disordered" evidence="1">
    <location>
        <begin position="58"/>
        <end position="83"/>
    </location>
</feature>
<protein>
    <submittedName>
        <fullName evidence="2">Uncharacterized protein</fullName>
    </submittedName>
</protein>
<name>A0A6B0U9U6_IXORI</name>
<dbReference type="EMBL" id="GIFC01002803">
    <property type="protein sequence ID" value="MXU84886.1"/>
    <property type="molecule type" value="Transcribed_RNA"/>
</dbReference>
<sequence>MTLASGTGWTAAGLGRAEAEFWLRQRPQGSLGLSAAPRLLSLRCHACPLALSARPWTLPTADSGGSVCPRASSSWADRGQWTP</sequence>
<reference evidence="2" key="1">
    <citation type="submission" date="2019-12" db="EMBL/GenBank/DDBJ databases">
        <title>An insight into the sialome of adult female Ixodes ricinus ticks feeding for 6 days.</title>
        <authorList>
            <person name="Perner J."/>
            <person name="Ribeiro J.M.C."/>
        </authorList>
    </citation>
    <scope>NUCLEOTIDE SEQUENCE</scope>
    <source>
        <strain evidence="2">Semi-engorged</strain>
        <tissue evidence="2">Salivary glands</tissue>
    </source>
</reference>
<organism evidence="2">
    <name type="scientific">Ixodes ricinus</name>
    <name type="common">Common tick</name>
    <name type="synonym">Acarus ricinus</name>
    <dbReference type="NCBI Taxonomy" id="34613"/>
    <lineage>
        <taxon>Eukaryota</taxon>
        <taxon>Metazoa</taxon>
        <taxon>Ecdysozoa</taxon>
        <taxon>Arthropoda</taxon>
        <taxon>Chelicerata</taxon>
        <taxon>Arachnida</taxon>
        <taxon>Acari</taxon>
        <taxon>Parasitiformes</taxon>
        <taxon>Ixodida</taxon>
        <taxon>Ixodoidea</taxon>
        <taxon>Ixodidae</taxon>
        <taxon>Ixodinae</taxon>
        <taxon>Ixodes</taxon>
    </lineage>
</organism>
<proteinExistence type="predicted"/>
<evidence type="ECO:0000256" key="1">
    <source>
        <dbReference type="SAM" id="MobiDB-lite"/>
    </source>
</evidence>
<feature type="compositionally biased region" description="Polar residues" evidence="1">
    <location>
        <begin position="71"/>
        <end position="83"/>
    </location>
</feature>
<dbReference type="AlphaFoldDB" id="A0A6B0U9U6"/>
<accession>A0A6B0U9U6</accession>